<name>A0A5C6PMV3_9TELE</name>
<gene>
    <name evidence="2" type="ORF">D4764_01G0000840</name>
</gene>
<protein>
    <submittedName>
        <fullName evidence="2">Uncharacterized protein</fullName>
    </submittedName>
</protein>
<comment type="caution">
    <text evidence="2">The sequence shown here is derived from an EMBL/GenBank/DDBJ whole genome shotgun (WGS) entry which is preliminary data.</text>
</comment>
<feature type="region of interest" description="Disordered" evidence="1">
    <location>
        <begin position="1"/>
        <end position="73"/>
    </location>
</feature>
<organism evidence="2 3">
    <name type="scientific">Takifugu flavidus</name>
    <name type="common">sansaifugu</name>
    <dbReference type="NCBI Taxonomy" id="433684"/>
    <lineage>
        <taxon>Eukaryota</taxon>
        <taxon>Metazoa</taxon>
        <taxon>Chordata</taxon>
        <taxon>Craniata</taxon>
        <taxon>Vertebrata</taxon>
        <taxon>Euteleostomi</taxon>
        <taxon>Actinopterygii</taxon>
        <taxon>Neopterygii</taxon>
        <taxon>Teleostei</taxon>
        <taxon>Neoteleostei</taxon>
        <taxon>Acanthomorphata</taxon>
        <taxon>Eupercaria</taxon>
        <taxon>Tetraodontiformes</taxon>
        <taxon>Tetradontoidea</taxon>
        <taxon>Tetraodontidae</taxon>
        <taxon>Takifugu</taxon>
    </lineage>
</organism>
<feature type="region of interest" description="Disordered" evidence="1">
    <location>
        <begin position="89"/>
        <end position="124"/>
    </location>
</feature>
<accession>A0A5C6PMV3</accession>
<dbReference type="Proteomes" id="UP000324091">
    <property type="component" value="Chromosome 1"/>
</dbReference>
<feature type="compositionally biased region" description="Acidic residues" evidence="1">
    <location>
        <begin position="39"/>
        <end position="63"/>
    </location>
</feature>
<sequence>MHWDKQRTATLPTQHPWKRSSCEKKRSLSSSTNANGVSGDEDRDEDEDEDGIRDEGEDEDGVRDEDGGTAVDGLVRGRKFRFVSFSAAYPDPGRGAAAPGGMPRQPPPGHLHQLLRGPPSRSQAWSWAGHEASSRWDKFGTPLTGGVRKASWPDARATWLTPLDVEEQRFCSQPLPDVPAPPRCPSSSQMSQPLPDVPAPPPL</sequence>
<feature type="compositionally biased region" description="Low complexity" evidence="1">
    <location>
        <begin position="89"/>
        <end position="103"/>
    </location>
</feature>
<evidence type="ECO:0000256" key="1">
    <source>
        <dbReference type="SAM" id="MobiDB-lite"/>
    </source>
</evidence>
<proteinExistence type="predicted"/>
<reference evidence="2 3" key="1">
    <citation type="submission" date="2019-04" db="EMBL/GenBank/DDBJ databases">
        <title>Chromosome genome assembly for Takifugu flavidus.</title>
        <authorList>
            <person name="Xiao S."/>
        </authorList>
    </citation>
    <scope>NUCLEOTIDE SEQUENCE [LARGE SCALE GENOMIC DNA]</scope>
    <source>
        <strain evidence="2">HTHZ2018</strain>
        <tissue evidence="2">Muscle</tissue>
    </source>
</reference>
<keyword evidence="3" id="KW-1185">Reference proteome</keyword>
<feature type="region of interest" description="Disordered" evidence="1">
    <location>
        <begin position="172"/>
        <end position="203"/>
    </location>
</feature>
<dbReference type="EMBL" id="RHFK02000001">
    <property type="protein sequence ID" value="TWW80269.1"/>
    <property type="molecule type" value="Genomic_DNA"/>
</dbReference>
<evidence type="ECO:0000313" key="3">
    <source>
        <dbReference type="Proteomes" id="UP000324091"/>
    </source>
</evidence>
<evidence type="ECO:0000313" key="2">
    <source>
        <dbReference type="EMBL" id="TWW80269.1"/>
    </source>
</evidence>
<dbReference type="AlphaFoldDB" id="A0A5C6PMV3"/>